<keyword evidence="1" id="KW-0472">Membrane</keyword>
<comment type="caution">
    <text evidence="2">The sequence shown here is derived from an EMBL/GenBank/DDBJ whole genome shotgun (WGS) entry which is preliminary data.</text>
</comment>
<organism evidence="2 3">
    <name type="scientific">Tigriopus californicus</name>
    <name type="common">Marine copepod</name>
    <dbReference type="NCBI Taxonomy" id="6832"/>
    <lineage>
        <taxon>Eukaryota</taxon>
        <taxon>Metazoa</taxon>
        <taxon>Ecdysozoa</taxon>
        <taxon>Arthropoda</taxon>
        <taxon>Crustacea</taxon>
        <taxon>Multicrustacea</taxon>
        <taxon>Hexanauplia</taxon>
        <taxon>Copepoda</taxon>
        <taxon>Harpacticoida</taxon>
        <taxon>Harpacticidae</taxon>
        <taxon>Tigriopus</taxon>
    </lineage>
</organism>
<feature type="transmembrane region" description="Helical" evidence="1">
    <location>
        <begin position="35"/>
        <end position="55"/>
    </location>
</feature>
<protein>
    <recommendedName>
        <fullName evidence="4">Nematode cuticle collagen N-terminal domain-containing protein</fullName>
    </recommendedName>
</protein>
<keyword evidence="1" id="KW-0812">Transmembrane</keyword>
<dbReference type="AlphaFoldDB" id="A0A553PTI5"/>
<evidence type="ECO:0000256" key="1">
    <source>
        <dbReference type="SAM" id="Phobius"/>
    </source>
</evidence>
<evidence type="ECO:0000313" key="2">
    <source>
        <dbReference type="EMBL" id="TRY80987.1"/>
    </source>
</evidence>
<keyword evidence="1" id="KW-1133">Transmembrane helix</keyword>
<feature type="non-terminal residue" evidence="2">
    <location>
        <position position="180"/>
    </location>
</feature>
<dbReference type="Proteomes" id="UP000318571">
    <property type="component" value="Chromosome 12"/>
</dbReference>
<sequence>MGNNGGFTLPKGGIKSDIPNQVLKPFATDMVTQGVAVALLAGLGVLSGGAALSALSAQSQLQKLQGNFRTVCNAVRAAGAVDGGAIPIGPPGPPGPVGPPGPAGMDGTCSAAGDDCAEGMLLHTFPVRVYTGTLSSVNPWGLVSSRTPCMRSIWNTLKDRSHNSSGILYTVWLSFSVSSR</sequence>
<keyword evidence="3" id="KW-1185">Reference proteome</keyword>
<name>A0A553PTI5_TIGCA</name>
<evidence type="ECO:0000313" key="3">
    <source>
        <dbReference type="Proteomes" id="UP000318571"/>
    </source>
</evidence>
<dbReference type="EMBL" id="VCGU01000001">
    <property type="protein sequence ID" value="TRY80987.1"/>
    <property type="molecule type" value="Genomic_DNA"/>
</dbReference>
<evidence type="ECO:0008006" key="4">
    <source>
        <dbReference type="Google" id="ProtNLM"/>
    </source>
</evidence>
<gene>
    <name evidence="2" type="ORF">TCAL_15505</name>
</gene>
<proteinExistence type="predicted"/>
<reference evidence="2 3" key="1">
    <citation type="journal article" date="2018" name="Nat. Ecol. Evol.">
        <title>Genomic signatures of mitonuclear coevolution across populations of Tigriopus californicus.</title>
        <authorList>
            <person name="Barreto F.S."/>
            <person name="Watson E.T."/>
            <person name="Lima T.G."/>
            <person name="Willett C.S."/>
            <person name="Edmands S."/>
            <person name="Li W."/>
            <person name="Burton R.S."/>
        </authorList>
    </citation>
    <scope>NUCLEOTIDE SEQUENCE [LARGE SCALE GENOMIC DNA]</scope>
    <source>
        <strain evidence="2 3">San Diego</strain>
    </source>
</reference>
<accession>A0A553PTI5</accession>